<feature type="transmembrane region" description="Helical" evidence="6">
    <location>
        <begin position="200"/>
        <end position="220"/>
    </location>
</feature>
<dbReference type="eggNOG" id="ENOG502RXUE">
    <property type="taxonomic scope" value="Eukaryota"/>
</dbReference>
<evidence type="ECO:0000256" key="7">
    <source>
        <dbReference type="SAM" id="SignalP"/>
    </source>
</evidence>
<keyword evidence="4 6" id="KW-0472">Membrane</keyword>
<feature type="chain" id="PRO_5004508125" description="TM7S3/TM198-like domain-containing protein" evidence="7">
    <location>
        <begin position="23"/>
        <end position="1246"/>
    </location>
</feature>
<name>S3D5F3_OPHP1</name>
<dbReference type="OrthoDB" id="102260at2759"/>
<feature type="compositionally biased region" description="Low complexity" evidence="5">
    <location>
        <begin position="77"/>
        <end position="101"/>
    </location>
</feature>
<feature type="region of interest" description="Disordered" evidence="5">
    <location>
        <begin position="403"/>
        <end position="461"/>
    </location>
</feature>
<keyword evidence="2 6" id="KW-0812">Transmembrane</keyword>
<evidence type="ECO:0000256" key="5">
    <source>
        <dbReference type="SAM" id="MobiDB-lite"/>
    </source>
</evidence>
<dbReference type="Pfam" id="PF13886">
    <property type="entry name" value="TM7S3_TM198"/>
    <property type="match status" value="1"/>
</dbReference>
<evidence type="ECO:0000313" key="10">
    <source>
        <dbReference type="Proteomes" id="UP000016923"/>
    </source>
</evidence>
<feature type="transmembrane region" description="Helical" evidence="6">
    <location>
        <begin position="278"/>
        <end position="296"/>
    </location>
</feature>
<proteinExistence type="predicted"/>
<dbReference type="OMA" id="WRIIRER"/>
<evidence type="ECO:0000256" key="1">
    <source>
        <dbReference type="ARBA" id="ARBA00004141"/>
    </source>
</evidence>
<feature type="region of interest" description="Disordered" evidence="5">
    <location>
        <begin position="512"/>
        <end position="758"/>
    </location>
</feature>
<protein>
    <recommendedName>
        <fullName evidence="8">TM7S3/TM198-like domain-containing protein</fullName>
    </recommendedName>
</protein>
<feature type="transmembrane region" description="Helical" evidence="6">
    <location>
        <begin position="142"/>
        <end position="162"/>
    </location>
</feature>
<feature type="compositionally biased region" description="Basic and acidic residues" evidence="5">
    <location>
        <begin position="1217"/>
        <end position="1239"/>
    </location>
</feature>
<dbReference type="VEuPathDB" id="FungiDB:F503_04227"/>
<keyword evidence="10" id="KW-1185">Reference proteome</keyword>
<dbReference type="GO" id="GO:0016020">
    <property type="term" value="C:membrane"/>
    <property type="evidence" value="ECO:0007669"/>
    <property type="project" value="UniProtKB-SubCell"/>
</dbReference>
<feature type="domain" description="TM7S3/TM198-like" evidence="8">
    <location>
        <begin position="147"/>
        <end position="351"/>
    </location>
</feature>
<keyword evidence="7" id="KW-0732">Signal</keyword>
<evidence type="ECO:0000256" key="2">
    <source>
        <dbReference type="ARBA" id="ARBA00022692"/>
    </source>
</evidence>
<feature type="compositionally biased region" description="Basic and acidic residues" evidence="5">
    <location>
        <begin position="728"/>
        <end position="739"/>
    </location>
</feature>
<dbReference type="PANTHER" id="PTHR39469">
    <property type="entry name" value="CHROMOSOME 1, WHOLE GENOME SHOTGUN SEQUENCE"/>
    <property type="match status" value="1"/>
</dbReference>
<feature type="compositionally biased region" description="Polar residues" evidence="5">
    <location>
        <begin position="886"/>
        <end position="898"/>
    </location>
</feature>
<dbReference type="Proteomes" id="UP000016923">
    <property type="component" value="Unassembled WGS sequence"/>
</dbReference>
<feature type="compositionally biased region" description="Basic and acidic residues" evidence="5">
    <location>
        <begin position="671"/>
        <end position="694"/>
    </location>
</feature>
<dbReference type="EMBL" id="KE148148">
    <property type="protein sequence ID" value="EPE08640.1"/>
    <property type="molecule type" value="Genomic_DNA"/>
</dbReference>
<feature type="transmembrane region" description="Helical" evidence="6">
    <location>
        <begin position="174"/>
        <end position="194"/>
    </location>
</feature>
<feature type="compositionally biased region" description="Low complexity" evidence="5">
    <location>
        <begin position="1033"/>
        <end position="1045"/>
    </location>
</feature>
<keyword evidence="3 6" id="KW-1133">Transmembrane helix</keyword>
<feature type="compositionally biased region" description="Basic and acidic residues" evidence="5">
    <location>
        <begin position="710"/>
        <end position="719"/>
    </location>
</feature>
<dbReference type="InterPro" id="IPR025256">
    <property type="entry name" value="TM7S3/TM198-like_dom"/>
</dbReference>
<dbReference type="HOGENOM" id="CLU_003667_0_0_1"/>
<feature type="compositionally biased region" description="Low complexity" evidence="5">
    <location>
        <begin position="899"/>
        <end position="912"/>
    </location>
</feature>
<evidence type="ECO:0000259" key="8">
    <source>
        <dbReference type="Pfam" id="PF13886"/>
    </source>
</evidence>
<feature type="compositionally biased region" description="Polar residues" evidence="5">
    <location>
        <begin position="1071"/>
        <end position="1085"/>
    </location>
</feature>
<feature type="region of interest" description="Disordered" evidence="5">
    <location>
        <begin position="1217"/>
        <end position="1246"/>
    </location>
</feature>
<sequence length="1246" mass="130755">MLISRRLKAVVCFVLWSNVASAGLAHPQLRFRAPAEGDTTAVAATNKNTNTAPATATATPAATTAAKAGGSDSEPGTAQATSAKTTAKASTDDASATSGSADPTSIITSISAATTTSSLNSTLFNSTIPAGQLPLQPTVTPAYGVGGIILLATGVVYALVGVRKRWLQTFFSTAYLGALGTTVLILYVMSLPISSNAVQGAYLVAVVATGLVLGALAIVFKEIAEGFGCLLGGFSLGMWLMCLRPGGLIQNSAGSIGFIVGFTVCAYAFYFSHYTRHHALMVCIAFGGATTAVLGIDCFSRAGLKEFWAYVWNLNDDLFPLGTVTYPITRGIKVELAAVILIFCAGVVSQLKLWHLVQERRAKRDADRLADEQNLAKEEEKVGRDIEAANARDREQWEAVYGDGTYVPGTVPPAGPGSTTAGEGDSGVCDLDSEKGEKTSRSRDASSSSQNGNDSHGEIELDDIQPKGAAEIVMEQDAKDGAVTVRVAQDEYPHGLPPAELEAEAVAGASANAHRVSAQPATATPGIVPLPFTVPHKGNDNNGNENDKDDDDRSSVATFADEDEVVPSATARRRPQSPQSPSNLAKRLSQGSAGLFRSLSQRSKRASAALDEAMANGTAGHSRGNGQSKEELVSRRASAMMIRHVQDDDNSSLAVTMDGMSSDEDEEEDEIVKATETEDDSKSNANSKSKEIEVKAQLASEADASSLKPPKADKADKHLSAATASTDIDEKRLSQDKSVAESVAPPTTPANLKDRLPRSLSRVAMSYRTNEWAKHLSNADAPEFETLQLGEPVVADATNATAAPASPLSGVSPTSGSRAVFSSEPAAPLNLADLQQTAETGSPAPAAPRTASVYGALARSDSHQSLRPAQATPNAPSAPYNPLKIDTTNAVNTLPSRNSFSGSPGPSMSAGSIANGWRSSSANQILSARGAGLQHEPIAEEDTAPGSIVGSVDDNRNTPTPPHGQSQRGSLPPVPGVVSFNTPQTLIGQRELLLRSKSQQGMYIGGSLVRSASAASMAGLPNSYSTSQLPPISSGASDAGSAHASVHNGPAPTPVQDLDDLPMSQRREMMRQSSLMSLSGPTSPSGAVPASTVPFDSHQPKRDQQHLPTAAVRQAQLATFRNSVAADLRGGMGNAPNTVTPTGGRLRESMSAPYVSPQSQYGSTPFLNQHGSMASLQNVETVAHAQSQMDLQRQYLISQKGAEAQRREMERLEKERANQAFEERMRRGDLLGAHRDAMRKMQASMK</sequence>
<feature type="region of interest" description="Disordered" evidence="5">
    <location>
        <begin position="44"/>
        <end position="101"/>
    </location>
</feature>
<evidence type="ECO:0000313" key="9">
    <source>
        <dbReference type="EMBL" id="EPE08640.1"/>
    </source>
</evidence>
<reference evidence="9 10" key="1">
    <citation type="journal article" date="2013" name="BMC Genomics">
        <title>The genome and transcriptome of the pine saprophyte Ophiostoma piceae, and a comparison with the bark beetle-associated pine pathogen Grosmannia clavigera.</title>
        <authorList>
            <person name="Haridas S."/>
            <person name="Wang Y."/>
            <person name="Lim L."/>
            <person name="Massoumi Alamouti S."/>
            <person name="Jackman S."/>
            <person name="Docking R."/>
            <person name="Robertson G."/>
            <person name="Birol I."/>
            <person name="Bohlmann J."/>
            <person name="Breuil C."/>
        </authorList>
    </citation>
    <scope>NUCLEOTIDE SEQUENCE [LARGE SCALE GENOMIC DNA]</scope>
    <source>
        <strain evidence="9 10">UAMH 11346</strain>
    </source>
</reference>
<feature type="region of interest" description="Disordered" evidence="5">
    <location>
        <begin position="1024"/>
        <end position="1059"/>
    </location>
</feature>
<dbReference type="PANTHER" id="PTHR39469:SF1">
    <property type="entry name" value="DUF4203 DOMAIN-CONTAINING PROTEIN"/>
    <property type="match status" value="1"/>
</dbReference>
<feature type="region of interest" description="Disordered" evidence="5">
    <location>
        <begin position="798"/>
        <end position="915"/>
    </location>
</feature>
<dbReference type="STRING" id="1262450.S3D5F3"/>
<feature type="compositionally biased region" description="Acidic residues" evidence="5">
    <location>
        <begin position="661"/>
        <end position="670"/>
    </location>
</feature>
<comment type="subcellular location">
    <subcellularLocation>
        <location evidence="1">Membrane</location>
        <topology evidence="1">Multi-pass membrane protein</topology>
    </subcellularLocation>
</comment>
<evidence type="ECO:0000256" key="3">
    <source>
        <dbReference type="ARBA" id="ARBA00022989"/>
    </source>
</evidence>
<feature type="transmembrane region" description="Helical" evidence="6">
    <location>
        <begin position="252"/>
        <end position="271"/>
    </location>
</feature>
<gene>
    <name evidence="9" type="ORF">F503_04227</name>
</gene>
<feature type="region of interest" description="Disordered" evidence="5">
    <location>
        <begin position="929"/>
        <end position="974"/>
    </location>
</feature>
<feature type="compositionally biased region" description="Basic and acidic residues" evidence="5">
    <location>
        <begin position="432"/>
        <end position="444"/>
    </location>
</feature>
<feature type="signal peptide" evidence="7">
    <location>
        <begin position="1"/>
        <end position="22"/>
    </location>
</feature>
<organism evidence="9 10">
    <name type="scientific">Ophiostoma piceae (strain UAMH 11346)</name>
    <name type="common">Sap stain fungus</name>
    <dbReference type="NCBI Taxonomy" id="1262450"/>
    <lineage>
        <taxon>Eukaryota</taxon>
        <taxon>Fungi</taxon>
        <taxon>Dikarya</taxon>
        <taxon>Ascomycota</taxon>
        <taxon>Pezizomycotina</taxon>
        <taxon>Sordariomycetes</taxon>
        <taxon>Sordariomycetidae</taxon>
        <taxon>Ophiostomatales</taxon>
        <taxon>Ophiostomataceae</taxon>
        <taxon>Ophiostoma</taxon>
    </lineage>
</organism>
<feature type="compositionally biased region" description="Polar residues" evidence="5">
    <location>
        <begin position="863"/>
        <end position="875"/>
    </location>
</feature>
<feature type="compositionally biased region" description="Low complexity" evidence="5">
    <location>
        <begin position="44"/>
        <end position="68"/>
    </location>
</feature>
<accession>S3D5F3</accession>
<evidence type="ECO:0000256" key="6">
    <source>
        <dbReference type="SAM" id="Phobius"/>
    </source>
</evidence>
<feature type="transmembrane region" description="Helical" evidence="6">
    <location>
        <begin position="227"/>
        <end position="246"/>
    </location>
</feature>
<dbReference type="AlphaFoldDB" id="S3D5F3"/>
<evidence type="ECO:0000256" key="4">
    <source>
        <dbReference type="ARBA" id="ARBA00023136"/>
    </source>
</evidence>
<feature type="region of interest" description="Disordered" evidence="5">
    <location>
        <begin position="1070"/>
        <end position="1089"/>
    </location>
</feature>